<feature type="region of interest" description="Disordered" evidence="1">
    <location>
        <begin position="159"/>
        <end position="179"/>
    </location>
</feature>
<dbReference type="AlphaFoldDB" id="A0AAD4E345"/>
<evidence type="ECO:0000256" key="1">
    <source>
        <dbReference type="SAM" id="MobiDB-lite"/>
    </source>
</evidence>
<keyword evidence="4" id="KW-1185">Reference proteome</keyword>
<evidence type="ECO:0000259" key="2">
    <source>
        <dbReference type="Pfam" id="PF20149"/>
    </source>
</evidence>
<gene>
    <name evidence="3" type="ORF">F5891DRAFT_1191866</name>
</gene>
<dbReference type="InterPro" id="IPR045341">
    <property type="entry name" value="DUF6532"/>
</dbReference>
<feature type="compositionally biased region" description="Acidic residues" evidence="1">
    <location>
        <begin position="106"/>
        <end position="131"/>
    </location>
</feature>
<dbReference type="Pfam" id="PF20149">
    <property type="entry name" value="DUF6532"/>
    <property type="match status" value="1"/>
</dbReference>
<comment type="caution">
    <text evidence="3">The sequence shown here is derived from an EMBL/GenBank/DDBJ whole genome shotgun (WGS) entry which is preliminary data.</text>
</comment>
<evidence type="ECO:0000313" key="3">
    <source>
        <dbReference type="EMBL" id="KAG1897423.1"/>
    </source>
</evidence>
<reference evidence="3" key="1">
    <citation type="journal article" date="2020" name="New Phytol.">
        <title>Comparative genomics reveals dynamic genome evolution in host specialist ectomycorrhizal fungi.</title>
        <authorList>
            <person name="Lofgren L.A."/>
            <person name="Nguyen N.H."/>
            <person name="Vilgalys R."/>
            <person name="Ruytinx J."/>
            <person name="Liao H.L."/>
            <person name="Branco S."/>
            <person name="Kuo A."/>
            <person name="LaButti K."/>
            <person name="Lipzen A."/>
            <person name="Andreopoulos W."/>
            <person name="Pangilinan J."/>
            <person name="Riley R."/>
            <person name="Hundley H."/>
            <person name="Na H."/>
            <person name="Barry K."/>
            <person name="Grigoriev I.V."/>
            <person name="Stajich J.E."/>
            <person name="Kennedy P.G."/>
        </authorList>
    </citation>
    <scope>NUCLEOTIDE SEQUENCE</scope>
    <source>
        <strain evidence="3">FC203</strain>
    </source>
</reference>
<evidence type="ECO:0000313" key="4">
    <source>
        <dbReference type="Proteomes" id="UP001195769"/>
    </source>
</evidence>
<name>A0AAD4E345_9AGAM</name>
<accession>A0AAD4E345</accession>
<dbReference type="GeneID" id="64661818"/>
<feature type="domain" description="DUF6532" evidence="2">
    <location>
        <begin position="309"/>
        <end position="448"/>
    </location>
</feature>
<protein>
    <recommendedName>
        <fullName evidence="2">DUF6532 domain-containing protein</fullName>
    </recommendedName>
</protein>
<feature type="compositionally biased region" description="Low complexity" evidence="1">
    <location>
        <begin position="159"/>
        <end position="175"/>
    </location>
</feature>
<sequence>MNVPNTSCVDISTAEPSQSLNPLFHQPGGRFGFAMQAPTVPPNPDLNNQYTIGRKGNVKQAHISVTGPSAANLVAPPTTFVDQNINPDLWGVNEVEHQSFEASVSSDDDGEEDDDEEGEEDGEEEDEEEEMKFDFQYSCDEDDVVAQTSVLHAANPSMLSIQQSSSSQIPSDTSPMQPQLQDVQITISQPDNVLKRHHKKNGQPRLPDPEALKLLHQVESDDNQQSKTKRSKKPSDGPKPTQLAWYGPRWKSFLEDAKGECRAQHALENPFLALVADLPSSICEVLVSVLVAWDQDGKQFEAGIWPQQKSNMARLLYDDLATCLAPQSYSLIPPPPIPFQECAEWVEHAAAALLEGSLFLRFGLDEYGKTRNFAHPALRDGVIIFFYTGPYGITRRRPDIFHNQLPVSCLALVSAVYNCILDGLAKNGNGKYYPKFTAREYGPIYSKMV</sequence>
<dbReference type="RefSeq" id="XP_041222999.1">
    <property type="nucleotide sequence ID" value="XM_041367520.1"/>
</dbReference>
<feature type="region of interest" description="Disordered" evidence="1">
    <location>
        <begin position="101"/>
        <end position="132"/>
    </location>
</feature>
<feature type="region of interest" description="Disordered" evidence="1">
    <location>
        <begin position="217"/>
        <end position="243"/>
    </location>
</feature>
<dbReference type="Proteomes" id="UP001195769">
    <property type="component" value="Unassembled WGS sequence"/>
</dbReference>
<organism evidence="3 4">
    <name type="scientific">Suillus fuscotomentosus</name>
    <dbReference type="NCBI Taxonomy" id="1912939"/>
    <lineage>
        <taxon>Eukaryota</taxon>
        <taxon>Fungi</taxon>
        <taxon>Dikarya</taxon>
        <taxon>Basidiomycota</taxon>
        <taxon>Agaricomycotina</taxon>
        <taxon>Agaricomycetes</taxon>
        <taxon>Agaricomycetidae</taxon>
        <taxon>Boletales</taxon>
        <taxon>Suillineae</taxon>
        <taxon>Suillaceae</taxon>
        <taxon>Suillus</taxon>
    </lineage>
</organism>
<dbReference type="EMBL" id="JABBWK010000046">
    <property type="protein sequence ID" value="KAG1897423.1"/>
    <property type="molecule type" value="Genomic_DNA"/>
</dbReference>
<proteinExistence type="predicted"/>